<dbReference type="InterPro" id="IPR000524">
    <property type="entry name" value="Tscrpt_reg_HTH_GntR"/>
</dbReference>
<dbReference type="PANTHER" id="PTHR43537:SF39">
    <property type="entry name" value="HTH-TYPE TRANSCRIPTIONAL REGULATOR MCBR"/>
    <property type="match status" value="1"/>
</dbReference>
<dbReference type="PANTHER" id="PTHR43537">
    <property type="entry name" value="TRANSCRIPTIONAL REGULATOR, GNTR FAMILY"/>
    <property type="match status" value="1"/>
</dbReference>
<name>A0A9J6PD58_9PROT</name>
<evidence type="ECO:0000256" key="3">
    <source>
        <dbReference type="ARBA" id="ARBA00023163"/>
    </source>
</evidence>
<dbReference type="InterPro" id="IPR008920">
    <property type="entry name" value="TF_FadR/GntR_C"/>
</dbReference>
<protein>
    <submittedName>
        <fullName evidence="5">GntR family transcriptional regulator</fullName>
    </submittedName>
</protein>
<evidence type="ECO:0000259" key="4">
    <source>
        <dbReference type="PROSITE" id="PS50949"/>
    </source>
</evidence>
<keyword evidence="6" id="KW-1185">Reference proteome</keyword>
<feature type="domain" description="HTH gntR-type" evidence="4">
    <location>
        <begin position="15"/>
        <end position="82"/>
    </location>
</feature>
<accession>A0A9J6PD58</accession>
<evidence type="ECO:0000256" key="2">
    <source>
        <dbReference type="ARBA" id="ARBA00023125"/>
    </source>
</evidence>
<dbReference type="SMART" id="SM00895">
    <property type="entry name" value="FCD"/>
    <property type="match status" value="1"/>
</dbReference>
<dbReference type="InterPro" id="IPR011711">
    <property type="entry name" value="GntR_C"/>
</dbReference>
<keyword evidence="1" id="KW-0805">Transcription regulation</keyword>
<dbReference type="RefSeq" id="WP_269331685.1">
    <property type="nucleotide sequence ID" value="NZ_JAMZFT010000001.1"/>
</dbReference>
<dbReference type="InterPro" id="IPR036390">
    <property type="entry name" value="WH_DNA-bd_sf"/>
</dbReference>
<dbReference type="GO" id="GO:0003677">
    <property type="term" value="F:DNA binding"/>
    <property type="evidence" value="ECO:0007669"/>
    <property type="project" value="UniProtKB-KW"/>
</dbReference>
<dbReference type="PROSITE" id="PS50949">
    <property type="entry name" value="HTH_GNTR"/>
    <property type="match status" value="1"/>
</dbReference>
<dbReference type="Gene3D" id="1.20.120.530">
    <property type="entry name" value="GntR ligand-binding domain-like"/>
    <property type="match status" value="1"/>
</dbReference>
<evidence type="ECO:0000313" key="6">
    <source>
        <dbReference type="Proteomes" id="UP001055804"/>
    </source>
</evidence>
<proteinExistence type="predicted"/>
<dbReference type="Pfam" id="PF00392">
    <property type="entry name" value="GntR"/>
    <property type="match status" value="1"/>
</dbReference>
<dbReference type="AlphaFoldDB" id="A0A9J6PD58"/>
<dbReference type="Proteomes" id="UP001055804">
    <property type="component" value="Unassembled WGS sequence"/>
</dbReference>
<organism evidence="5 6">
    <name type="scientific">Futiania mangrovi</name>
    <dbReference type="NCBI Taxonomy" id="2959716"/>
    <lineage>
        <taxon>Bacteria</taxon>
        <taxon>Pseudomonadati</taxon>
        <taxon>Pseudomonadota</taxon>
        <taxon>Alphaproteobacteria</taxon>
        <taxon>Futianiales</taxon>
        <taxon>Futianiaceae</taxon>
        <taxon>Futiania</taxon>
    </lineage>
</organism>
<reference evidence="5" key="1">
    <citation type="submission" date="2022-06" db="EMBL/GenBank/DDBJ databases">
        <title>Isolation and Genomics of Futiania mangrovii gen. nov., sp. nov., a Rare and Metabolically-versatile member in the Class Alphaproteobacteria.</title>
        <authorList>
            <person name="Liu L."/>
            <person name="Huang W.-C."/>
            <person name="Pan J."/>
            <person name="Li J."/>
            <person name="Huang Y."/>
            <person name="Du H."/>
            <person name="Liu Y."/>
            <person name="Li M."/>
        </authorList>
    </citation>
    <scope>NUCLEOTIDE SEQUENCE</scope>
    <source>
        <strain evidence="5">FT118</strain>
    </source>
</reference>
<dbReference type="InterPro" id="IPR036388">
    <property type="entry name" value="WH-like_DNA-bd_sf"/>
</dbReference>
<dbReference type="Gene3D" id="1.10.10.10">
    <property type="entry name" value="Winged helix-like DNA-binding domain superfamily/Winged helix DNA-binding domain"/>
    <property type="match status" value="1"/>
</dbReference>
<sequence>MSEALDQLDPVARPATLADQAREQLRAAIMAGRFDPGAKLTIRSVAKALDISLTPAREALYGLVSEGTLDLGANGTVFVPVLDEARVRELLVIRLALEGAAAREAVKHLNARALGRIRALNDRLVGADAARDYKALMRLNWEFHFAIYGLAGMPALVRMIEGCWLKTGSYLNVLYPAYGGSDRGVQNHADIIAALEAGDGDRLAAAVQADIETASNALLVAIRGRMGGSGTGRG</sequence>
<dbReference type="SMART" id="SM00345">
    <property type="entry name" value="HTH_GNTR"/>
    <property type="match status" value="1"/>
</dbReference>
<evidence type="ECO:0000313" key="5">
    <source>
        <dbReference type="EMBL" id="MCP1335752.1"/>
    </source>
</evidence>
<dbReference type="SUPFAM" id="SSF46785">
    <property type="entry name" value="Winged helix' DNA-binding domain"/>
    <property type="match status" value="1"/>
</dbReference>
<dbReference type="GO" id="GO:0003700">
    <property type="term" value="F:DNA-binding transcription factor activity"/>
    <property type="evidence" value="ECO:0007669"/>
    <property type="project" value="InterPro"/>
</dbReference>
<keyword evidence="2" id="KW-0238">DNA-binding</keyword>
<dbReference type="SUPFAM" id="SSF48008">
    <property type="entry name" value="GntR ligand-binding domain-like"/>
    <property type="match status" value="1"/>
</dbReference>
<dbReference type="Pfam" id="PF07729">
    <property type="entry name" value="FCD"/>
    <property type="match status" value="1"/>
</dbReference>
<keyword evidence="3" id="KW-0804">Transcription</keyword>
<evidence type="ECO:0000256" key="1">
    <source>
        <dbReference type="ARBA" id="ARBA00023015"/>
    </source>
</evidence>
<gene>
    <name evidence="5" type="ORF">NJQ99_04955</name>
</gene>
<comment type="caution">
    <text evidence="5">The sequence shown here is derived from an EMBL/GenBank/DDBJ whole genome shotgun (WGS) entry which is preliminary data.</text>
</comment>
<dbReference type="EMBL" id="JAMZFT010000001">
    <property type="protein sequence ID" value="MCP1335752.1"/>
    <property type="molecule type" value="Genomic_DNA"/>
</dbReference>